<evidence type="ECO:0000256" key="10">
    <source>
        <dbReference type="SAM" id="Phobius"/>
    </source>
</evidence>
<dbReference type="PANTHER" id="PTHR10519">
    <property type="entry name" value="GABA-B RECEPTOR"/>
    <property type="match status" value="1"/>
</dbReference>
<keyword evidence="7" id="KW-0325">Glycoprotein</keyword>
<feature type="transmembrane region" description="Helical" evidence="10">
    <location>
        <begin position="405"/>
        <end position="426"/>
    </location>
</feature>
<feature type="transmembrane region" description="Helical" evidence="10">
    <location>
        <begin position="524"/>
        <end position="546"/>
    </location>
</feature>
<feature type="transmembrane region" description="Helical" evidence="10">
    <location>
        <begin position="292"/>
        <end position="313"/>
    </location>
</feature>
<keyword evidence="5 10" id="KW-0472">Membrane</keyword>
<dbReference type="PROSITE" id="PS50259">
    <property type="entry name" value="G_PROTEIN_RECEP_F3_4"/>
    <property type="match status" value="1"/>
</dbReference>
<evidence type="ECO:0000259" key="11">
    <source>
        <dbReference type="PROSITE" id="PS50259"/>
    </source>
</evidence>
<dbReference type="InterPro" id="IPR025997">
    <property type="entry name" value="SBP_2_dom"/>
</dbReference>
<feature type="domain" description="G-protein coupled receptors family 3 profile" evidence="11">
    <location>
        <begin position="359"/>
        <end position="549"/>
    </location>
</feature>
<evidence type="ECO:0000256" key="8">
    <source>
        <dbReference type="ARBA" id="ARBA00023224"/>
    </source>
</evidence>
<feature type="region of interest" description="Disordered" evidence="9">
    <location>
        <begin position="557"/>
        <end position="584"/>
    </location>
</feature>
<evidence type="ECO:0000256" key="9">
    <source>
        <dbReference type="SAM" id="MobiDB-lite"/>
    </source>
</evidence>
<keyword evidence="8" id="KW-0807">Transducer</keyword>
<gene>
    <name evidence="12" type="ORF">CTEN210_02336</name>
</gene>
<evidence type="ECO:0000256" key="5">
    <source>
        <dbReference type="ARBA" id="ARBA00023136"/>
    </source>
</evidence>
<name>A0AAD3CGV4_9STRA</name>
<dbReference type="Pfam" id="PF13407">
    <property type="entry name" value="Peripla_BP_4"/>
    <property type="match status" value="1"/>
</dbReference>
<evidence type="ECO:0000256" key="7">
    <source>
        <dbReference type="ARBA" id="ARBA00023180"/>
    </source>
</evidence>
<dbReference type="Proteomes" id="UP001054902">
    <property type="component" value="Unassembled WGS sequence"/>
</dbReference>
<feature type="transmembrane region" description="Helical" evidence="10">
    <location>
        <begin position="496"/>
        <end position="518"/>
    </location>
</feature>
<evidence type="ECO:0000313" key="13">
    <source>
        <dbReference type="Proteomes" id="UP001054902"/>
    </source>
</evidence>
<reference evidence="12 13" key="1">
    <citation type="journal article" date="2021" name="Sci. Rep.">
        <title>The genome of the diatom Chaetoceros tenuissimus carries an ancient integrated fragment of an extant virus.</title>
        <authorList>
            <person name="Hongo Y."/>
            <person name="Kimura K."/>
            <person name="Takaki Y."/>
            <person name="Yoshida Y."/>
            <person name="Baba S."/>
            <person name="Kobayashi G."/>
            <person name="Nagasaki K."/>
            <person name="Hano T."/>
            <person name="Tomaru Y."/>
        </authorList>
    </citation>
    <scope>NUCLEOTIDE SEQUENCE [LARGE SCALE GENOMIC DNA]</scope>
    <source>
        <strain evidence="12 13">NIES-3715</strain>
    </source>
</reference>
<comment type="caution">
    <text evidence="12">The sequence shown here is derived from an EMBL/GenBank/DDBJ whole genome shotgun (WGS) entry which is preliminary data.</text>
</comment>
<dbReference type="InterPro" id="IPR002455">
    <property type="entry name" value="GPCR3_GABA-B"/>
</dbReference>
<keyword evidence="13" id="KW-1185">Reference proteome</keyword>
<feature type="transmembrane region" description="Helical" evidence="10">
    <location>
        <begin position="462"/>
        <end position="484"/>
    </location>
</feature>
<feature type="compositionally biased region" description="Polar residues" evidence="9">
    <location>
        <begin position="565"/>
        <end position="584"/>
    </location>
</feature>
<dbReference type="GO" id="GO:0038039">
    <property type="term" value="C:G protein-coupled receptor heterodimeric complex"/>
    <property type="evidence" value="ECO:0007669"/>
    <property type="project" value="TreeGrafter"/>
</dbReference>
<accession>A0AAD3CGV4</accession>
<dbReference type="AlphaFoldDB" id="A0AAD3CGV4"/>
<keyword evidence="6" id="KW-0675">Receptor</keyword>
<evidence type="ECO:0000256" key="2">
    <source>
        <dbReference type="ARBA" id="ARBA00022692"/>
    </source>
</evidence>
<dbReference type="CDD" id="cd15047">
    <property type="entry name" value="7tmC_GABA-B-like"/>
    <property type="match status" value="1"/>
</dbReference>
<dbReference type="InterPro" id="IPR017978">
    <property type="entry name" value="GPCR_3_C"/>
</dbReference>
<sequence>MDVIKGCEDKAQELENISCIALGPTSYDEYKANPDLQADILDGIVQEGLVHGVSIAVQYISEKMEASINNAVDAGIPVLTYDSDAPNTKRSAYIGTDNLAFGDQLGKVLLQISPEGGDYAIITGFPGKQLNTDLRVAGMDMRLSSFKSKWIPIENHIVDSKNDINTALEDMVKLAEANPNLRAILSCCGWAMYKEKEWKSFIKTYRNITLVNGDSNAQQLVLLNQGYGDGLVGQLPYEMGTLSIDKLLDLKRGSTLNKQTIFGTTLLQHLRVPLNLPSLDVDNNFIANYATLGYALFTIIAAVSLGCAIWVFMNRNHAVVKASQPMFLLPLCLGVFITGLTIIPLTFDDKKDVKAASKACMSIPWLAVFGFTLTYSMLFSKIWRVNQIVRNSEQCRRVEVKAKDVLGPFAIFMAANSIVLICWTAVSPLVYVRHYHPGTDDWNRILSTYGICQSTEGSATPYFVVLFLINFIGLVITNVQAYQARKITTDFSESKYIALALAFILQAITIGVPVTIMSNDDPKLMFTISVILIAVSTLATLGFIFIPKMVAKSKHDEETKRMSSVEVNQGSIDPSNRKPSSRLRTSQVFMDTNSTRTIINASGRRSYVSGLNIPDGTVPNLIRKTEDINSSVVHSSEENSSEIPQKTLN</sequence>
<evidence type="ECO:0000256" key="6">
    <source>
        <dbReference type="ARBA" id="ARBA00023170"/>
    </source>
</evidence>
<protein>
    <recommendedName>
        <fullName evidence="11">G-protein coupled receptors family 3 profile domain-containing protein</fullName>
    </recommendedName>
</protein>
<comment type="subcellular location">
    <subcellularLocation>
        <location evidence="1">Membrane</location>
        <topology evidence="1">Multi-pass membrane protein</topology>
    </subcellularLocation>
</comment>
<keyword evidence="4" id="KW-0297">G-protein coupled receptor</keyword>
<dbReference type="PANTHER" id="PTHR10519:SF20">
    <property type="entry name" value="G-PROTEIN COUPLED RECEPTOR 156-RELATED"/>
    <property type="match status" value="1"/>
</dbReference>
<dbReference type="SUPFAM" id="SSF53822">
    <property type="entry name" value="Periplasmic binding protein-like I"/>
    <property type="match status" value="1"/>
</dbReference>
<keyword evidence="3 10" id="KW-1133">Transmembrane helix</keyword>
<keyword evidence="2 10" id="KW-0812">Transmembrane</keyword>
<feature type="transmembrane region" description="Helical" evidence="10">
    <location>
        <begin position="363"/>
        <end position="384"/>
    </location>
</feature>
<evidence type="ECO:0000256" key="3">
    <source>
        <dbReference type="ARBA" id="ARBA00022989"/>
    </source>
</evidence>
<feature type="transmembrane region" description="Helical" evidence="10">
    <location>
        <begin position="325"/>
        <end position="343"/>
    </location>
</feature>
<evidence type="ECO:0000256" key="1">
    <source>
        <dbReference type="ARBA" id="ARBA00004141"/>
    </source>
</evidence>
<evidence type="ECO:0000313" key="12">
    <source>
        <dbReference type="EMBL" id="GFH45862.1"/>
    </source>
</evidence>
<evidence type="ECO:0000256" key="4">
    <source>
        <dbReference type="ARBA" id="ARBA00023040"/>
    </source>
</evidence>
<dbReference type="GO" id="GO:0004965">
    <property type="term" value="F:G protein-coupled GABA receptor activity"/>
    <property type="evidence" value="ECO:0007669"/>
    <property type="project" value="InterPro"/>
</dbReference>
<organism evidence="12 13">
    <name type="scientific">Chaetoceros tenuissimus</name>
    <dbReference type="NCBI Taxonomy" id="426638"/>
    <lineage>
        <taxon>Eukaryota</taxon>
        <taxon>Sar</taxon>
        <taxon>Stramenopiles</taxon>
        <taxon>Ochrophyta</taxon>
        <taxon>Bacillariophyta</taxon>
        <taxon>Coscinodiscophyceae</taxon>
        <taxon>Chaetocerotophycidae</taxon>
        <taxon>Chaetocerotales</taxon>
        <taxon>Chaetocerotaceae</taxon>
        <taxon>Chaetoceros</taxon>
    </lineage>
</organism>
<dbReference type="InterPro" id="IPR028082">
    <property type="entry name" value="Peripla_BP_I"/>
</dbReference>
<dbReference type="Gene3D" id="3.40.50.2300">
    <property type="match status" value="2"/>
</dbReference>
<proteinExistence type="predicted"/>
<feature type="region of interest" description="Disordered" evidence="9">
    <location>
        <begin position="630"/>
        <end position="649"/>
    </location>
</feature>
<dbReference type="Pfam" id="PF00003">
    <property type="entry name" value="7tm_3"/>
    <property type="match status" value="1"/>
</dbReference>
<dbReference type="EMBL" id="BLLK01000022">
    <property type="protein sequence ID" value="GFH45862.1"/>
    <property type="molecule type" value="Genomic_DNA"/>
</dbReference>